<dbReference type="InterPro" id="IPR003669">
    <property type="entry name" value="Thymidylate_synthase_ThyX"/>
</dbReference>
<dbReference type="eggNOG" id="COG1351">
    <property type="taxonomic scope" value="Bacteria"/>
</dbReference>
<evidence type="ECO:0000313" key="2">
    <source>
        <dbReference type="Proteomes" id="UP000018700"/>
    </source>
</evidence>
<reference evidence="1 2" key="1">
    <citation type="journal article" date="2013" name="PLoS ONE">
        <title>Bacterial endosymbiosis in a chordate host: long-term co-evolution and conservation of secondary metabolism.</title>
        <authorList>
            <person name="Kwan J.C."/>
            <person name="Schmidt E.W."/>
        </authorList>
    </citation>
    <scope>NUCLEOTIDE SEQUENCE [LARGE SCALE GENOMIC DNA]</scope>
    <source>
        <strain evidence="2">faulkneri L5</strain>
    </source>
</reference>
<dbReference type="Pfam" id="PF02511">
    <property type="entry name" value="Thy1"/>
    <property type="match status" value="1"/>
</dbReference>
<name>V9TVI8_9PROT</name>
<dbReference type="GO" id="GO:0006231">
    <property type="term" value="P:dTMP biosynthetic process"/>
    <property type="evidence" value="ECO:0007669"/>
    <property type="project" value="InterPro"/>
</dbReference>
<dbReference type="OrthoDB" id="9780625at2"/>
<organism evidence="1 2">
    <name type="scientific">Candidatus Endolissoclinum faulkneri L5</name>
    <dbReference type="NCBI Taxonomy" id="1401328"/>
    <lineage>
        <taxon>Bacteria</taxon>
        <taxon>Pseudomonadati</taxon>
        <taxon>Pseudomonadota</taxon>
        <taxon>Alphaproteobacteria</taxon>
        <taxon>Rhodospirillales</taxon>
        <taxon>Rhodospirillaceae</taxon>
        <taxon>Candidatus Endolissoclinum</taxon>
    </lineage>
</organism>
<accession>V9TVI8</accession>
<dbReference type="InterPro" id="IPR036098">
    <property type="entry name" value="Thymidylate_synthase_ThyX_sf"/>
</dbReference>
<dbReference type="GO" id="GO:0050797">
    <property type="term" value="F:thymidylate synthase (FAD) activity"/>
    <property type="evidence" value="ECO:0007669"/>
    <property type="project" value="InterPro"/>
</dbReference>
<proteinExistence type="predicted"/>
<protein>
    <submittedName>
        <fullName evidence="1">Uncharacterized protein</fullName>
    </submittedName>
</protein>
<dbReference type="PANTHER" id="PTHR34934">
    <property type="entry name" value="FLAVIN-DEPENDENT THYMIDYLATE SYNTHASE"/>
    <property type="match status" value="1"/>
</dbReference>
<gene>
    <name evidence="1" type="ORF">P856_107</name>
</gene>
<dbReference type="AlphaFoldDB" id="V9TVI8"/>
<evidence type="ECO:0000313" key="1">
    <source>
        <dbReference type="EMBL" id="AHC73345.1"/>
    </source>
</evidence>
<dbReference type="RefSeq" id="WP_025300231.1">
    <property type="nucleotide sequence ID" value="NZ_CP006745.1"/>
</dbReference>
<dbReference type="KEGG" id="efk:P856_107"/>
<dbReference type="PROSITE" id="PS51331">
    <property type="entry name" value="THYX"/>
    <property type="match status" value="1"/>
</dbReference>
<keyword evidence="2" id="KW-1185">Reference proteome</keyword>
<dbReference type="Proteomes" id="UP000018700">
    <property type="component" value="Chromosome"/>
</dbReference>
<dbReference type="EMBL" id="CP006745">
    <property type="protein sequence ID" value="AHC73345.1"/>
    <property type="molecule type" value="Genomic_DNA"/>
</dbReference>
<dbReference type="Gene3D" id="3.30.1360.170">
    <property type="match status" value="1"/>
</dbReference>
<dbReference type="HOGENOM" id="CLU_024745_0_0_5"/>
<dbReference type="PANTHER" id="PTHR34934:SF1">
    <property type="entry name" value="FLAVIN-DEPENDENT THYMIDYLATE SYNTHASE"/>
    <property type="match status" value="1"/>
</dbReference>
<dbReference type="GO" id="GO:0070402">
    <property type="term" value="F:NADPH binding"/>
    <property type="evidence" value="ECO:0007669"/>
    <property type="project" value="TreeGrafter"/>
</dbReference>
<dbReference type="GO" id="GO:0050660">
    <property type="term" value="F:flavin adenine dinucleotide binding"/>
    <property type="evidence" value="ECO:0007669"/>
    <property type="project" value="InterPro"/>
</dbReference>
<dbReference type="SUPFAM" id="SSF69796">
    <property type="entry name" value="Thymidylate synthase-complementing protein Thy1"/>
    <property type="match status" value="2"/>
</dbReference>
<sequence>MRILIEDGLKPEANSMLQALYSRSASSIIDHLSNVEDRGFEKFMEKYYVEYGHESIGDCGFTTIFIEEVSILTCKALQNTPLYFGQETSTRYINFSNNGYTDPVGTTKSKAIICEWIEIYTKVHSAILSKLTLAYPCPDGIKAEIWAKTLEARAFDISRGFLPAGVKSQLSWTTNLRQAADHLRTLSLHPLTETRETAAIILTKLKKKYPVSFSQKYRPEQSAYRAIISKLKTYYHTQQENYPNFEYICDADRSAIDLLDPRIFTDRPKYEQLPRIVGSYASFECRFLLDFGSFRDIQRHRNGYCEMPLLTWLYGFHPWYINNIPESTMISIAPRIINLRKASNKLETTEEERQNYLPLGLLVPCRIVYDLRQMIYVAELRSSKTVHSNLRSIAHHFHKAVKTEFPFIRLHCDLERNTLDVRRGMQNIKQL</sequence>
<dbReference type="GO" id="GO:0004799">
    <property type="term" value="F:thymidylate synthase activity"/>
    <property type="evidence" value="ECO:0007669"/>
    <property type="project" value="TreeGrafter"/>
</dbReference>
<dbReference type="STRING" id="1401328.P856_107"/>